<evidence type="ECO:0000256" key="1">
    <source>
        <dbReference type="PROSITE-ProRule" id="PRU00023"/>
    </source>
</evidence>
<keyword evidence="1" id="KW-0040">ANK repeat</keyword>
<gene>
    <name evidence="2" type="ORF">AJ80_00874</name>
</gene>
<accession>A0A2B7Z0E6</accession>
<dbReference type="EMBL" id="PDNA01000007">
    <property type="protein sequence ID" value="PGH27396.1"/>
    <property type="molecule type" value="Genomic_DNA"/>
</dbReference>
<feature type="repeat" description="ANK" evidence="1">
    <location>
        <begin position="34"/>
        <end position="67"/>
    </location>
</feature>
<dbReference type="OrthoDB" id="19174at2759"/>
<sequence>MAQANPYILAAENPAALLTLLRANPSIASGQDGHGYSLLHAAASYNQLDLLRALVKEFNVNVNLTDEDGETCLFVVETPEIAQCLIEELGVDRNIKNSDGLLAEESIVNDGSFPAVVAYLQGRTVEAVESNDMLHTAAPLPPNVTLNMSTVTEQANANGAEAEVVDSEFRRRIQELAAKENFHSDEGQRELRALVTDALRDVNAETQEKAMRRRVD</sequence>
<dbReference type="Pfam" id="PF13857">
    <property type="entry name" value="Ank_5"/>
    <property type="match status" value="1"/>
</dbReference>
<protein>
    <submittedName>
        <fullName evidence="2">Uncharacterized protein</fullName>
    </submittedName>
</protein>
<dbReference type="Gene3D" id="1.25.40.20">
    <property type="entry name" value="Ankyrin repeat-containing domain"/>
    <property type="match status" value="1"/>
</dbReference>
<dbReference type="SUPFAM" id="SSF48403">
    <property type="entry name" value="Ankyrin repeat"/>
    <property type="match status" value="1"/>
</dbReference>
<dbReference type="Proteomes" id="UP000224634">
    <property type="component" value="Unassembled WGS sequence"/>
</dbReference>
<dbReference type="InterPro" id="IPR036770">
    <property type="entry name" value="Ankyrin_rpt-contain_sf"/>
</dbReference>
<dbReference type="InterPro" id="IPR002110">
    <property type="entry name" value="Ankyrin_rpt"/>
</dbReference>
<dbReference type="PROSITE" id="PS50088">
    <property type="entry name" value="ANK_REPEAT"/>
    <property type="match status" value="1"/>
</dbReference>
<keyword evidence="3" id="KW-1185">Reference proteome</keyword>
<comment type="caution">
    <text evidence="2">The sequence shown here is derived from an EMBL/GenBank/DDBJ whole genome shotgun (WGS) entry which is preliminary data.</text>
</comment>
<dbReference type="STRING" id="1447883.A0A2B7Z0E6"/>
<proteinExistence type="predicted"/>
<dbReference type="AlphaFoldDB" id="A0A2B7Z0E6"/>
<reference evidence="2 3" key="1">
    <citation type="submission" date="2017-10" db="EMBL/GenBank/DDBJ databases">
        <title>Comparative genomics in systemic dimorphic fungi from Ajellomycetaceae.</title>
        <authorList>
            <person name="Munoz J.F."/>
            <person name="Mcewen J.G."/>
            <person name="Clay O.K."/>
            <person name="Cuomo C.A."/>
        </authorList>
    </citation>
    <scope>NUCLEOTIDE SEQUENCE [LARGE SCALE GENOMIC DNA]</scope>
    <source>
        <strain evidence="2 3">UAMH7299</strain>
    </source>
</reference>
<name>A0A2B7Z0E6_POLH7</name>
<evidence type="ECO:0000313" key="2">
    <source>
        <dbReference type="EMBL" id="PGH27396.1"/>
    </source>
</evidence>
<evidence type="ECO:0000313" key="3">
    <source>
        <dbReference type="Proteomes" id="UP000224634"/>
    </source>
</evidence>
<organism evidence="2 3">
    <name type="scientific">Polytolypa hystricis (strain UAMH7299)</name>
    <dbReference type="NCBI Taxonomy" id="1447883"/>
    <lineage>
        <taxon>Eukaryota</taxon>
        <taxon>Fungi</taxon>
        <taxon>Dikarya</taxon>
        <taxon>Ascomycota</taxon>
        <taxon>Pezizomycotina</taxon>
        <taxon>Eurotiomycetes</taxon>
        <taxon>Eurotiomycetidae</taxon>
        <taxon>Onygenales</taxon>
        <taxon>Onygenales incertae sedis</taxon>
        <taxon>Polytolypa</taxon>
    </lineage>
</organism>